<evidence type="ECO:0000313" key="3">
    <source>
        <dbReference type="Proteomes" id="UP001217089"/>
    </source>
</evidence>
<proteinExistence type="predicted"/>
<feature type="region of interest" description="Disordered" evidence="1">
    <location>
        <begin position="151"/>
        <end position="257"/>
    </location>
</feature>
<feature type="region of interest" description="Disordered" evidence="1">
    <location>
        <begin position="65"/>
        <end position="128"/>
    </location>
</feature>
<evidence type="ECO:0000313" key="2">
    <source>
        <dbReference type="EMBL" id="KAJ8320478.1"/>
    </source>
</evidence>
<reference evidence="2 3" key="1">
    <citation type="submission" date="2022-12" db="EMBL/GenBank/DDBJ databases">
        <title>Chromosome-level genome of Tegillarca granosa.</title>
        <authorList>
            <person name="Kim J."/>
        </authorList>
    </citation>
    <scope>NUCLEOTIDE SEQUENCE [LARGE SCALE GENOMIC DNA]</scope>
    <source>
        <strain evidence="2">Teg-2019</strain>
        <tissue evidence="2">Adductor muscle</tissue>
    </source>
</reference>
<feature type="compositionally biased region" description="Low complexity" evidence="1">
    <location>
        <begin position="193"/>
        <end position="209"/>
    </location>
</feature>
<gene>
    <name evidence="2" type="ORF">KUTeg_002065</name>
</gene>
<feature type="compositionally biased region" description="Low complexity" evidence="1">
    <location>
        <begin position="23"/>
        <end position="37"/>
    </location>
</feature>
<feature type="compositionally biased region" description="Basic and acidic residues" evidence="1">
    <location>
        <begin position="175"/>
        <end position="187"/>
    </location>
</feature>
<organism evidence="2 3">
    <name type="scientific">Tegillarca granosa</name>
    <name type="common">Malaysian cockle</name>
    <name type="synonym">Anadara granosa</name>
    <dbReference type="NCBI Taxonomy" id="220873"/>
    <lineage>
        <taxon>Eukaryota</taxon>
        <taxon>Metazoa</taxon>
        <taxon>Spiralia</taxon>
        <taxon>Lophotrochozoa</taxon>
        <taxon>Mollusca</taxon>
        <taxon>Bivalvia</taxon>
        <taxon>Autobranchia</taxon>
        <taxon>Pteriomorphia</taxon>
        <taxon>Arcoida</taxon>
        <taxon>Arcoidea</taxon>
        <taxon>Arcidae</taxon>
        <taxon>Tegillarca</taxon>
    </lineage>
</organism>
<feature type="compositionally biased region" description="Low complexity" evidence="1">
    <location>
        <begin position="220"/>
        <end position="240"/>
    </location>
</feature>
<dbReference type="Proteomes" id="UP001217089">
    <property type="component" value="Unassembled WGS sequence"/>
</dbReference>
<dbReference type="EMBL" id="JARBDR010000141">
    <property type="protein sequence ID" value="KAJ8320478.1"/>
    <property type="molecule type" value="Genomic_DNA"/>
</dbReference>
<protein>
    <submittedName>
        <fullName evidence="2">Uncharacterized protein</fullName>
    </submittedName>
</protein>
<feature type="region of interest" description="Disordered" evidence="1">
    <location>
        <begin position="1"/>
        <end position="41"/>
    </location>
</feature>
<accession>A0ABQ9FT94</accession>
<keyword evidence="3" id="KW-1185">Reference proteome</keyword>
<feature type="compositionally biased region" description="Polar residues" evidence="1">
    <location>
        <begin position="65"/>
        <end position="109"/>
    </location>
</feature>
<evidence type="ECO:0000256" key="1">
    <source>
        <dbReference type="SAM" id="MobiDB-lite"/>
    </source>
</evidence>
<comment type="caution">
    <text evidence="2">The sequence shown here is derived from an EMBL/GenBank/DDBJ whole genome shotgun (WGS) entry which is preliminary data.</text>
</comment>
<name>A0ABQ9FT94_TEGGR</name>
<sequence length="339" mass="34917">MDTTQSNTISIPVTNSGSVSQISPTVSRSSPTVVETVAQEHPSHDLEAVLAAAQLSALSAGQDKTSLSQSGCETTGKPQGQVQSVTDSLKNGTGNEASDRSLQSPTVSEVGSDDLNKSGGSVGGKSDISRHNSLQAVISHLITTQTAALLKDEEESSEKGGKDQGHTSPLLQSIKHSDISPKSHEALKINTISPNSLSPKSSSSSNNSPQTKGKSRSRTTSRSEALSGNSSPSGRSSSIHKSGERRSSGGSGSREIVSNRIPVNGNVVFGQASVSYDKFGALYYDYSLPDRGLGSAVSPAAVPRAQTVTPSGTVVGVVAPGWPYPQSPLQLPVPSPSQS</sequence>
<feature type="compositionally biased region" description="Polar residues" evidence="1">
    <location>
        <begin position="1"/>
        <end position="22"/>
    </location>
</feature>